<keyword evidence="5 6" id="KW-0067">ATP-binding</keyword>
<dbReference type="InterPro" id="IPR009286">
    <property type="entry name" value="Ins_P5_2-kin"/>
</dbReference>
<dbReference type="WBParaSite" id="GPUH_0002149201-mRNA-1">
    <property type="protein sequence ID" value="GPUH_0002149201-mRNA-1"/>
    <property type="gene ID" value="GPUH_0002149201"/>
</dbReference>
<comment type="catalytic activity">
    <reaction evidence="6">
        <text>1D-myo-inositol 1,3,4,5,6-pentakisphosphate + ATP = 1D-myo-inositol hexakisphosphate + ADP + H(+)</text>
        <dbReference type="Rhea" id="RHEA:20313"/>
        <dbReference type="ChEBI" id="CHEBI:15378"/>
        <dbReference type="ChEBI" id="CHEBI:30616"/>
        <dbReference type="ChEBI" id="CHEBI:57733"/>
        <dbReference type="ChEBI" id="CHEBI:58130"/>
        <dbReference type="ChEBI" id="CHEBI:456216"/>
        <dbReference type="EC" id="2.7.1.158"/>
    </reaction>
</comment>
<dbReference type="OrthoDB" id="272370at2759"/>
<evidence type="ECO:0000313" key="8">
    <source>
        <dbReference type="Proteomes" id="UP000271098"/>
    </source>
</evidence>
<dbReference type="AlphaFoldDB" id="A0A183EKH4"/>
<proteinExistence type="predicted"/>
<dbReference type="GO" id="GO:0005634">
    <property type="term" value="C:nucleus"/>
    <property type="evidence" value="ECO:0007669"/>
    <property type="project" value="TreeGrafter"/>
</dbReference>
<gene>
    <name evidence="7" type="ORF">GPUH_LOCUS21466</name>
</gene>
<sequence>MYDFCPLDLFSGDLDRMRKALKSLFAVPHRNLRIFLDGTVIHSDEIPLAGEQLRETLFHDGSISVEQLITALCCIMVGAPSDDLFAMHSSSVLAKLLTGQRIDTIGIVRAYQIYRSLPEAVQVDFTHTHCELSEFCHLRTY</sequence>
<dbReference type="Pfam" id="PF06090">
    <property type="entry name" value="Ins_P5_2-kin"/>
    <property type="match status" value="1"/>
</dbReference>
<protein>
    <recommendedName>
        <fullName evidence="1 6">Inositol-pentakisphosphate 2-kinase</fullName>
        <ecNumber evidence="1 6">2.7.1.158</ecNumber>
    </recommendedName>
</protein>
<dbReference type="Proteomes" id="UP000271098">
    <property type="component" value="Unassembled WGS sequence"/>
</dbReference>
<accession>A0A183EKH4</accession>
<dbReference type="EC" id="2.7.1.158" evidence="1 6"/>
<reference evidence="7 8" key="2">
    <citation type="submission" date="2018-11" db="EMBL/GenBank/DDBJ databases">
        <authorList>
            <consortium name="Pathogen Informatics"/>
        </authorList>
    </citation>
    <scope>NUCLEOTIDE SEQUENCE [LARGE SCALE GENOMIC DNA]</scope>
</reference>
<name>A0A183EKH4_9BILA</name>
<evidence type="ECO:0000256" key="3">
    <source>
        <dbReference type="ARBA" id="ARBA00022741"/>
    </source>
</evidence>
<keyword evidence="3 6" id="KW-0547">Nucleotide-binding</keyword>
<evidence type="ECO:0000313" key="9">
    <source>
        <dbReference type="WBParaSite" id="GPUH_0002149201-mRNA-1"/>
    </source>
</evidence>
<evidence type="ECO:0000256" key="1">
    <source>
        <dbReference type="ARBA" id="ARBA00012023"/>
    </source>
</evidence>
<dbReference type="GO" id="GO:0005524">
    <property type="term" value="F:ATP binding"/>
    <property type="evidence" value="ECO:0007669"/>
    <property type="project" value="UniProtKB-KW"/>
</dbReference>
<keyword evidence="2 6" id="KW-0808">Transferase</keyword>
<comment type="domain">
    <text evidence="6">The EXKPK motif is conserved in inositol-pentakisphosphate 2-kinases of both family 1 and 2.</text>
</comment>
<evidence type="ECO:0000313" key="7">
    <source>
        <dbReference type="EMBL" id="VDN38299.1"/>
    </source>
</evidence>
<evidence type="ECO:0000256" key="4">
    <source>
        <dbReference type="ARBA" id="ARBA00022777"/>
    </source>
</evidence>
<evidence type="ECO:0000256" key="5">
    <source>
        <dbReference type="ARBA" id="ARBA00022840"/>
    </source>
</evidence>
<evidence type="ECO:0000256" key="2">
    <source>
        <dbReference type="ARBA" id="ARBA00022679"/>
    </source>
</evidence>
<keyword evidence="8" id="KW-1185">Reference proteome</keyword>
<evidence type="ECO:0000256" key="6">
    <source>
        <dbReference type="RuleBase" id="RU364126"/>
    </source>
</evidence>
<keyword evidence="4 6" id="KW-0418">Kinase</keyword>
<dbReference type="GO" id="GO:0035299">
    <property type="term" value="F:inositol-1,3,4,5,6-pentakisphosphate 2-kinase activity"/>
    <property type="evidence" value="ECO:0007669"/>
    <property type="project" value="UniProtKB-EC"/>
</dbReference>
<dbReference type="EMBL" id="UYRT01092674">
    <property type="protein sequence ID" value="VDN38299.1"/>
    <property type="molecule type" value="Genomic_DNA"/>
</dbReference>
<comment type="function">
    <text evidence="6">Phosphorylates Ins(1,3,4,5,6)P5 at position 2 to form Ins(1,2,3,4,5,6)P6 (InsP6 or phytate).</text>
</comment>
<reference evidence="9" key="1">
    <citation type="submission" date="2016-06" db="UniProtKB">
        <authorList>
            <consortium name="WormBaseParasite"/>
        </authorList>
    </citation>
    <scope>IDENTIFICATION</scope>
</reference>
<organism evidence="9">
    <name type="scientific">Gongylonema pulchrum</name>
    <dbReference type="NCBI Taxonomy" id="637853"/>
    <lineage>
        <taxon>Eukaryota</taxon>
        <taxon>Metazoa</taxon>
        <taxon>Ecdysozoa</taxon>
        <taxon>Nematoda</taxon>
        <taxon>Chromadorea</taxon>
        <taxon>Rhabditida</taxon>
        <taxon>Spirurina</taxon>
        <taxon>Spiruromorpha</taxon>
        <taxon>Spiruroidea</taxon>
        <taxon>Gongylonematidae</taxon>
        <taxon>Gongylonema</taxon>
    </lineage>
</organism>
<dbReference type="PANTHER" id="PTHR14456">
    <property type="entry name" value="INOSITOL POLYPHOSPHATE KINASE 1"/>
    <property type="match status" value="1"/>
</dbReference>
<dbReference type="GO" id="GO:0032958">
    <property type="term" value="P:inositol phosphate biosynthetic process"/>
    <property type="evidence" value="ECO:0007669"/>
    <property type="project" value="TreeGrafter"/>
</dbReference>
<dbReference type="PANTHER" id="PTHR14456:SF2">
    <property type="entry name" value="INOSITOL-PENTAKISPHOSPHATE 2-KINASE"/>
    <property type="match status" value="1"/>
</dbReference>